<dbReference type="PROSITE" id="PS50965">
    <property type="entry name" value="NERD"/>
    <property type="match status" value="1"/>
</dbReference>
<reference evidence="2 3" key="1">
    <citation type="submission" date="2021-03" db="EMBL/GenBank/DDBJ databases">
        <title>Genomic Encyclopedia of Type Strains, Phase IV (KMG-IV): sequencing the most valuable type-strain genomes for metagenomic binning, comparative biology and taxonomic classification.</title>
        <authorList>
            <person name="Goeker M."/>
        </authorList>
    </citation>
    <scope>NUCLEOTIDE SEQUENCE [LARGE SCALE GENOMIC DNA]</scope>
    <source>
        <strain evidence="2 3">DSM 26675</strain>
    </source>
</reference>
<feature type="domain" description="NERD" evidence="1">
    <location>
        <begin position="37"/>
        <end position="146"/>
    </location>
</feature>
<evidence type="ECO:0000313" key="3">
    <source>
        <dbReference type="Proteomes" id="UP001519293"/>
    </source>
</evidence>
<dbReference type="EMBL" id="JAGIKZ010000015">
    <property type="protein sequence ID" value="MBP2242072.1"/>
    <property type="molecule type" value="Genomic_DNA"/>
</dbReference>
<sequence>MAYKNRIESTELRILRFLDTRMSLSNKDQKHLFYLRKGFEGEISFDSFTEQHQEKCFILNDLLLTSNNTTFQIDTLIVSDKIYLFEVKNFEGDYYYNSDRLYTKSHSEISNPLHQLNRCKSLLRQLLHTLGFNLPIDASVVFINPDFNLYQAPLDMPIIFPNQISRFLNKRCKTPVKQIKQHQLLADKLISLHIANSPFMQLPSYEISQLRKGITCQNCSSFSISVKGRSCICNECRNAENVQTAVMRNVEEFKLLFPTAKVTTNAIHEWCHVIESKIRIRRILQKNFKQSGVRQWATFE</sequence>
<dbReference type="Proteomes" id="UP001519293">
    <property type="component" value="Unassembled WGS sequence"/>
</dbReference>
<keyword evidence="3" id="KW-1185">Reference proteome</keyword>
<dbReference type="Pfam" id="PF08378">
    <property type="entry name" value="NERD"/>
    <property type="match status" value="1"/>
</dbReference>
<proteinExistence type="predicted"/>
<evidence type="ECO:0000313" key="2">
    <source>
        <dbReference type="EMBL" id="MBP2242072.1"/>
    </source>
</evidence>
<comment type="caution">
    <text evidence="2">The sequence shown here is derived from an EMBL/GenBank/DDBJ whole genome shotgun (WGS) entry which is preliminary data.</text>
</comment>
<organism evidence="2 3">
    <name type="scientific">Cytobacillus eiseniae</name>
    <dbReference type="NCBI Taxonomy" id="762947"/>
    <lineage>
        <taxon>Bacteria</taxon>
        <taxon>Bacillati</taxon>
        <taxon>Bacillota</taxon>
        <taxon>Bacilli</taxon>
        <taxon>Bacillales</taxon>
        <taxon>Bacillaceae</taxon>
        <taxon>Cytobacillus</taxon>
    </lineage>
</organism>
<dbReference type="RefSeq" id="WP_066398602.1">
    <property type="nucleotide sequence ID" value="NZ_JAGIKZ010000015.1"/>
</dbReference>
<gene>
    <name evidence="2" type="ORF">J2Z40_002645</name>
</gene>
<name>A0ABS4RJU8_9BACI</name>
<accession>A0ABS4RJU8</accession>
<protein>
    <recommendedName>
        <fullName evidence="1">NERD domain-containing protein</fullName>
    </recommendedName>
</protein>
<evidence type="ECO:0000259" key="1">
    <source>
        <dbReference type="PROSITE" id="PS50965"/>
    </source>
</evidence>
<dbReference type="InterPro" id="IPR011528">
    <property type="entry name" value="NERD"/>
</dbReference>